<evidence type="ECO:0000313" key="12">
    <source>
        <dbReference type="EMBL" id="ONF95298.1"/>
    </source>
</evidence>
<evidence type="ECO:0000256" key="1">
    <source>
        <dbReference type="ARBA" id="ARBA00004377"/>
    </source>
</evidence>
<dbReference type="Proteomes" id="UP000188729">
    <property type="component" value="Unassembled WGS sequence"/>
</dbReference>
<keyword evidence="6" id="KW-0812">Transmembrane</keyword>
<evidence type="ECO:0000256" key="2">
    <source>
        <dbReference type="ARBA" id="ARBA00005318"/>
    </source>
</evidence>
<dbReference type="GO" id="GO:0015628">
    <property type="term" value="P:protein secretion by the type II secretion system"/>
    <property type="evidence" value="ECO:0007669"/>
    <property type="project" value="InterPro"/>
</dbReference>
<dbReference type="InterPro" id="IPR024230">
    <property type="entry name" value="GspL_cyto_dom"/>
</dbReference>
<dbReference type="SUPFAM" id="SSF53067">
    <property type="entry name" value="Actin-like ATPase domain"/>
    <property type="match status" value="1"/>
</dbReference>
<keyword evidence="13" id="KW-1185">Reference proteome</keyword>
<feature type="domain" description="GspL cytoplasmic actin-ATPase-like" evidence="10">
    <location>
        <begin position="44"/>
        <end position="149"/>
    </location>
</feature>
<keyword evidence="9" id="KW-0472">Membrane</keyword>
<keyword evidence="8" id="KW-1133">Transmembrane helix</keyword>
<evidence type="ECO:0000313" key="13">
    <source>
        <dbReference type="Proteomes" id="UP000188729"/>
    </source>
</evidence>
<accession>A0A1V2ESN3</accession>
<evidence type="ECO:0000256" key="4">
    <source>
        <dbReference type="ARBA" id="ARBA00022475"/>
    </source>
</evidence>
<gene>
    <name evidence="12" type="primary">epsL</name>
    <name evidence="12" type="ORF">SPHI_25630</name>
</gene>
<dbReference type="InterPro" id="IPR007812">
    <property type="entry name" value="T2SS_protein-GspL"/>
</dbReference>
<evidence type="ECO:0000256" key="7">
    <source>
        <dbReference type="ARBA" id="ARBA00022927"/>
    </source>
</evidence>
<dbReference type="OrthoDB" id="7432052at2"/>
<evidence type="ECO:0000256" key="9">
    <source>
        <dbReference type="ARBA" id="ARBA00023136"/>
    </source>
</evidence>
<dbReference type="AlphaFoldDB" id="A0A1V2ESN3"/>
<dbReference type="RefSeq" id="WP_076745331.1">
    <property type="nucleotide sequence ID" value="NZ_MPSB01000013.1"/>
</dbReference>
<reference evidence="12 13" key="1">
    <citation type="submission" date="2016-11" db="EMBL/GenBank/DDBJ databases">
        <title>Genome sequence of Sphingomonas jeddahensis G39.</title>
        <authorList>
            <person name="Poehlein A."/>
            <person name="Wuebbeler J.H."/>
            <person name="Steinbuechel A."/>
            <person name="Daniel R."/>
        </authorList>
    </citation>
    <scope>NUCLEOTIDE SEQUENCE [LARGE SCALE GENOMIC DNA]</scope>
    <source>
        <strain evidence="12 13">G39</strain>
    </source>
</reference>
<feature type="domain" description="GspL periplasmic" evidence="11">
    <location>
        <begin position="209"/>
        <end position="357"/>
    </location>
</feature>
<dbReference type="PIRSF" id="PIRSF015761">
    <property type="entry name" value="Protein_L"/>
    <property type="match status" value="1"/>
</dbReference>
<keyword evidence="3" id="KW-0813">Transport</keyword>
<dbReference type="GO" id="GO:0015627">
    <property type="term" value="C:type II protein secretion system complex"/>
    <property type="evidence" value="ECO:0007669"/>
    <property type="project" value="InterPro"/>
</dbReference>
<proteinExistence type="inferred from homology"/>
<dbReference type="Gene3D" id="3.30.420.380">
    <property type="match status" value="1"/>
</dbReference>
<comment type="similarity">
    <text evidence="2">Belongs to the GSP L family.</text>
</comment>
<comment type="caution">
    <text evidence="12">The sequence shown here is derived from an EMBL/GenBank/DDBJ whole genome shotgun (WGS) entry which is preliminary data.</text>
</comment>
<dbReference type="InterPro" id="IPR043129">
    <property type="entry name" value="ATPase_NBD"/>
</dbReference>
<dbReference type="STRING" id="1915074.SPHI_25630"/>
<sequence length="360" mass="37236">MTATLLFLPASADDSWRWLRVDDDAVVARGEGVPEGDAGEVIAVAPADAVTLHWGALPARSPAQAAAAARILVADASAAPLDGLHVAVGDEAQEERPIGVVAADRMRAWLDSLAGLGLDPATVVPAPMLLPRPEAGYVRADLGGQSVVRGLTSGFADEARLTALITGDHAPETLGREAVETAIAASALRPALNLRQGAFAKRKRRAIDWALIRRLAVLGGLVLVATLAIDLVRITKYAIAADSAEARADALAREGLPRGADQGDADRLLAERLSRLRGPGAGFSATAAALSSAVRGVEGTELVALAFEPNGDLRATVAAEGEAQANQLVSRLRESGFAVTASTFESNGQRLRGDLTVTLP</sequence>
<evidence type="ECO:0000256" key="3">
    <source>
        <dbReference type="ARBA" id="ARBA00022448"/>
    </source>
</evidence>
<evidence type="ECO:0000256" key="5">
    <source>
        <dbReference type="ARBA" id="ARBA00022519"/>
    </source>
</evidence>
<evidence type="ECO:0000256" key="8">
    <source>
        <dbReference type="ARBA" id="ARBA00022989"/>
    </source>
</evidence>
<evidence type="ECO:0000259" key="11">
    <source>
        <dbReference type="Pfam" id="PF12693"/>
    </source>
</evidence>
<dbReference type="EMBL" id="MPSB01000013">
    <property type="protein sequence ID" value="ONF95298.1"/>
    <property type="molecule type" value="Genomic_DNA"/>
</dbReference>
<keyword evidence="5" id="KW-0997">Cell inner membrane</keyword>
<evidence type="ECO:0000256" key="6">
    <source>
        <dbReference type="ARBA" id="ARBA00022692"/>
    </source>
</evidence>
<protein>
    <submittedName>
        <fullName evidence="12">Type II secretion system protein L</fullName>
    </submittedName>
</protein>
<dbReference type="Pfam" id="PF12693">
    <property type="entry name" value="GspL_C"/>
    <property type="match status" value="1"/>
</dbReference>
<dbReference type="NCBIfam" id="TIGR01709">
    <property type="entry name" value="typeII_sec_gspL"/>
    <property type="match status" value="1"/>
</dbReference>
<organism evidence="12 13">
    <name type="scientific">Sphingomonas jeddahensis</name>
    <dbReference type="NCBI Taxonomy" id="1915074"/>
    <lineage>
        <taxon>Bacteria</taxon>
        <taxon>Pseudomonadati</taxon>
        <taxon>Pseudomonadota</taxon>
        <taxon>Alphaproteobacteria</taxon>
        <taxon>Sphingomonadales</taxon>
        <taxon>Sphingomonadaceae</taxon>
        <taxon>Sphingomonas</taxon>
    </lineage>
</organism>
<evidence type="ECO:0000259" key="10">
    <source>
        <dbReference type="Pfam" id="PF05134"/>
    </source>
</evidence>
<keyword evidence="7" id="KW-0653">Protein transport</keyword>
<dbReference type="GO" id="GO:0009276">
    <property type="term" value="C:Gram-negative-bacterium-type cell wall"/>
    <property type="evidence" value="ECO:0007669"/>
    <property type="project" value="InterPro"/>
</dbReference>
<dbReference type="InterPro" id="IPR025691">
    <property type="entry name" value="GspL_pp_dom"/>
</dbReference>
<dbReference type="GO" id="GO:0005886">
    <property type="term" value="C:plasma membrane"/>
    <property type="evidence" value="ECO:0007669"/>
    <property type="project" value="UniProtKB-SubCell"/>
</dbReference>
<name>A0A1V2ESN3_9SPHN</name>
<comment type="subcellular location">
    <subcellularLocation>
        <location evidence="1">Cell inner membrane</location>
        <topology evidence="1">Single-pass membrane protein</topology>
    </subcellularLocation>
</comment>
<keyword evidence="4" id="KW-1003">Cell membrane</keyword>
<dbReference type="Pfam" id="PF05134">
    <property type="entry name" value="T2SSL"/>
    <property type="match status" value="1"/>
</dbReference>